<name>A0A8H4QTW0_9AGAR</name>
<protein>
    <recommendedName>
        <fullName evidence="2">DUF6533 domain-containing protein</fullName>
    </recommendedName>
</protein>
<organism evidence="3 4">
    <name type="scientific">Agrocybe pediades</name>
    <dbReference type="NCBI Taxonomy" id="84607"/>
    <lineage>
        <taxon>Eukaryota</taxon>
        <taxon>Fungi</taxon>
        <taxon>Dikarya</taxon>
        <taxon>Basidiomycota</taxon>
        <taxon>Agaricomycotina</taxon>
        <taxon>Agaricomycetes</taxon>
        <taxon>Agaricomycetidae</taxon>
        <taxon>Agaricales</taxon>
        <taxon>Agaricineae</taxon>
        <taxon>Strophariaceae</taxon>
        <taxon>Agrocybe</taxon>
    </lineage>
</organism>
<gene>
    <name evidence="3" type="ORF">D9613_008218</name>
</gene>
<dbReference type="InterPro" id="IPR045340">
    <property type="entry name" value="DUF6533"/>
</dbReference>
<dbReference type="Pfam" id="PF20151">
    <property type="entry name" value="DUF6533"/>
    <property type="match status" value="1"/>
</dbReference>
<reference evidence="3 4" key="1">
    <citation type="submission" date="2019-12" db="EMBL/GenBank/DDBJ databases">
        <authorList>
            <person name="Floudas D."/>
            <person name="Bentzer J."/>
            <person name="Ahren D."/>
            <person name="Johansson T."/>
            <person name="Persson P."/>
            <person name="Tunlid A."/>
        </authorList>
    </citation>
    <scope>NUCLEOTIDE SEQUENCE [LARGE SCALE GENOMIC DNA]</scope>
    <source>
        <strain evidence="3 4">CBS 102.39</strain>
    </source>
</reference>
<keyword evidence="1" id="KW-0812">Transmembrane</keyword>
<dbReference type="Proteomes" id="UP000521872">
    <property type="component" value="Unassembled WGS sequence"/>
</dbReference>
<feature type="transmembrane region" description="Helical" evidence="1">
    <location>
        <begin position="59"/>
        <end position="81"/>
    </location>
</feature>
<evidence type="ECO:0000313" key="4">
    <source>
        <dbReference type="Proteomes" id="UP000521872"/>
    </source>
</evidence>
<evidence type="ECO:0000256" key="1">
    <source>
        <dbReference type="SAM" id="Phobius"/>
    </source>
</evidence>
<dbReference type="EMBL" id="JAACJL010000031">
    <property type="protein sequence ID" value="KAF4616854.1"/>
    <property type="molecule type" value="Genomic_DNA"/>
</dbReference>
<keyword evidence="1" id="KW-0472">Membrane</keyword>
<accession>A0A8H4QTW0</accession>
<proteinExistence type="predicted"/>
<evidence type="ECO:0000313" key="3">
    <source>
        <dbReference type="EMBL" id="KAF4616854.1"/>
    </source>
</evidence>
<dbReference type="AlphaFoldDB" id="A0A8H4QTW0"/>
<sequence>MVLQVSESDEAVSAASVRAIMLHDYLHFFGVTLFYYDHAITIGQEVNYLWKRTKRSSSYLFFANRYIPFFANMAITILTLMDLTPEG</sequence>
<keyword evidence="4" id="KW-1185">Reference proteome</keyword>
<comment type="caution">
    <text evidence="3">The sequence shown here is derived from an EMBL/GenBank/DDBJ whole genome shotgun (WGS) entry which is preliminary data.</text>
</comment>
<keyword evidence="1" id="KW-1133">Transmembrane helix</keyword>
<feature type="domain" description="DUF6533" evidence="2">
    <location>
        <begin position="25"/>
        <end position="70"/>
    </location>
</feature>
<evidence type="ECO:0000259" key="2">
    <source>
        <dbReference type="Pfam" id="PF20151"/>
    </source>
</evidence>